<dbReference type="PANTHER" id="PTHR34219:SF3">
    <property type="entry name" value="BLL7967 PROTEIN"/>
    <property type="match status" value="1"/>
</dbReference>
<dbReference type="PATRIC" id="fig|188932.3.peg.2897"/>
<keyword evidence="1" id="KW-0472">Membrane</keyword>
<name>A0A127VE98_9SPHI</name>
<reference evidence="2 3" key="1">
    <citation type="submission" date="2016-03" db="EMBL/GenBank/DDBJ databases">
        <title>Complete genome sequence of Pedobacter cryoconitis PAMC 27485.</title>
        <authorList>
            <person name="Lee J."/>
            <person name="Kim O.-S."/>
        </authorList>
    </citation>
    <scope>NUCLEOTIDE SEQUENCE [LARGE SCALE GENOMIC DNA]</scope>
    <source>
        <strain evidence="2 3">PAMC 27485</strain>
    </source>
</reference>
<evidence type="ECO:0008006" key="4">
    <source>
        <dbReference type="Google" id="ProtNLM"/>
    </source>
</evidence>
<evidence type="ECO:0000313" key="2">
    <source>
        <dbReference type="EMBL" id="AMP99663.1"/>
    </source>
</evidence>
<proteinExistence type="predicted"/>
<evidence type="ECO:0000256" key="1">
    <source>
        <dbReference type="SAM" id="Phobius"/>
    </source>
</evidence>
<dbReference type="Pfam" id="PF03929">
    <property type="entry name" value="PepSY_TM"/>
    <property type="match status" value="1"/>
</dbReference>
<feature type="transmembrane region" description="Helical" evidence="1">
    <location>
        <begin position="143"/>
        <end position="163"/>
    </location>
</feature>
<dbReference type="KEGG" id="pcm:AY601_2780"/>
<dbReference type="PANTHER" id="PTHR34219">
    <property type="entry name" value="IRON-REGULATED INNER MEMBRANE PROTEIN-RELATED"/>
    <property type="match status" value="1"/>
</dbReference>
<keyword evidence="1" id="KW-0812">Transmembrane</keyword>
<evidence type="ECO:0000313" key="3">
    <source>
        <dbReference type="Proteomes" id="UP000071561"/>
    </source>
</evidence>
<dbReference type="InterPro" id="IPR005625">
    <property type="entry name" value="PepSY-ass_TM"/>
</dbReference>
<sequence length="378" mass="43541">MWIGLLSGVVVIILGLTGCVLVFVEEIRPFVYADRLEVRPVSENRLSMQDMVQKAKGIWGKDKPVSALEISNAPGKTWQFRSYREDTNQGYWYWNEKKFYESLFLDPYTGQLVLHEQSEFEFFRVILYLHWSLLLKTQLGQPIVGVVTLLYVLSLLTGLYLWWPKNKKARRVRFWFKWKANSGLKRKNYDLHNILGFYAFSVGLVIAFTGMVWAFPVLDRGLQHLLDTGEHSIKKTIVSVHAVQKALDNKGLDFIYADIKKKYPEAKAYHFYFPTDTSSKVTVLARYEPTLKTVVMQYNMLSGQLLKTSTFEDKSNGEKFSSMNYDIHTGSILGLPGKILAFMGSLISASLPLTGFLIWYNKKWGKRKVACNQRLPVL</sequence>
<dbReference type="Proteomes" id="UP000071561">
    <property type="component" value="Chromosome"/>
</dbReference>
<organism evidence="2 3">
    <name type="scientific">Pedobacter cryoconitis</name>
    <dbReference type="NCBI Taxonomy" id="188932"/>
    <lineage>
        <taxon>Bacteria</taxon>
        <taxon>Pseudomonadati</taxon>
        <taxon>Bacteroidota</taxon>
        <taxon>Sphingobacteriia</taxon>
        <taxon>Sphingobacteriales</taxon>
        <taxon>Sphingobacteriaceae</taxon>
        <taxon>Pedobacter</taxon>
    </lineage>
</organism>
<feature type="transmembrane region" description="Helical" evidence="1">
    <location>
        <begin position="339"/>
        <end position="360"/>
    </location>
</feature>
<accession>A0A127VE98</accession>
<protein>
    <recommendedName>
        <fullName evidence="4">Iron-regulated membrane protein</fullName>
    </recommendedName>
</protein>
<feature type="transmembrane region" description="Helical" evidence="1">
    <location>
        <begin position="5"/>
        <end position="24"/>
    </location>
</feature>
<dbReference type="EMBL" id="CP014504">
    <property type="protein sequence ID" value="AMP99663.1"/>
    <property type="molecule type" value="Genomic_DNA"/>
</dbReference>
<dbReference type="AlphaFoldDB" id="A0A127VE98"/>
<keyword evidence="1" id="KW-1133">Transmembrane helix</keyword>
<feature type="transmembrane region" description="Helical" evidence="1">
    <location>
        <begin position="195"/>
        <end position="215"/>
    </location>
</feature>
<gene>
    <name evidence="2" type="ORF">AY601_2780</name>
</gene>
<keyword evidence="3" id="KW-1185">Reference proteome</keyword>